<keyword evidence="3" id="KW-1185">Reference proteome</keyword>
<protein>
    <submittedName>
        <fullName evidence="2">Mitochondrial enolase superfamily member 1</fullName>
    </submittedName>
</protein>
<evidence type="ECO:0000259" key="1">
    <source>
        <dbReference type="PROSITE" id="PS50878"/>
    </source>
</evidence>
<evidence type="ECO:0000313" key="3">
    <source>
        <dbReference type="Proteomes" id="UP001623348"/>
    </source>
</evidence>
<dbReference type="Proteomes" id="UP001623348">
    <property type="component" value="Unassembled WGS sequence"/>
</dbReference>
<name>A0ABC9WDS3_GRUJA</name>
<sequence>MRNLSIHKSMGPNKMYPRVLRELAGVVAKPLSIIFQKLWQSGKAPSDWKKGNIALIFKKGRKEDPGNYFTSVPSNIMEQILLEDISKHMEGREVIRDSQHGFTKGKLCLTNLVAFCNGVTASVGKGRATNVIYIDFCNVFDMVPHNTLVAILERYGFDGWTVRNWLDGCIQRVTVNGSMSKWEPVTSGVPQGSVLGPVLFNIFIKDMDSGIECTLGKFADDTKLWCS</sequence>
<dbReference type="PANTHER" id="PTHR33332">
    <property type="entry name" value="REVERSE TRANSCRIPTASE DOMAIN-CONTAINING PROTEIN"/>
    <property type="match status" value="1"/>
</dbReference>
<dbReference type="PROSITE" id="PS50878">
    <property type="entry name" value="RT_POL"/>
    <property type="match status" value="1"/>
</dbReference>
<evidence type="ECO:0000313" key="2">
    <source>
        <dbReference type="EMBL" id="GAB0183568.1"/>
    </source>
</evidence>
<dbReference type="AlphaFoldDB" id="A0ABC9WDS3"/>
<comment type="caution">
    <text evidence="2">The sequence shown here is derived from an EMBL/GenBank/DDBJ whole genome shotgun (WGS) entry which is preliminary data.</text>
</comment>
<dbReference type="InterPro" id="IPR000477">
    <property type="entry name" value="RT_dom"/>
</dbReference>
<proteinExistence type="predicted"/>
<organism evidence="2 3">
    <name type="scientific">Grus japonensis</name>
    <name type="common">Japanese crane</name>
    <name type="synonym">Red-crowned crane</name>
    <dbReference type="NCBI Taxonomy" id="30415"/>
    <lineage>
        <taxon>Eukaryota</taxon>
        <taxon>Metazoa</taxon>
        <taxon>Chordata</taxon>
        <taxon>Craniata</taxon>
        <taxon>Vertebrata</taxon>
        <taxon>Euteleostomi</taxon>
        <taxon>Archelosauria</taxon>
        <taxon>Archosauria</taxon>
        <taxon>Dinosauria</taxon>
        <taxon>Saurischia</taxon>
        <taxon>Theropoda</taxon>
        <taxon>Coelurosauria</taxon>
        <taxon>Aves</taxon>
        <taxon>Neognathae</taxon>
        <taxon>Neoaves</taxon>
        <taxon>Gruiformes</taxon>
        <taxon>Gruidae</taxon>
        <taxon>Grus</taxon>
    </lineage>
</organism>
<gene>
    <name evidence="2" type="ORF">GRJ2_000822100</name>
</gene>
<reference evidence="2 3" key="1">
    <citation type="submission" date="2024-06" db="EMBL/GenBank/DDBJ databases">
        <title>The draft genome of Grus japonensis, version 3.</title>
        <authorList>
            <person name="Nabeshima K."/>
            <person name="Suzuki S."/>
            <person name="Onuma M."/>
        </authorList>
    </citation>
    <scope>NUCLEOTIDE SEQUENCE [LARGE SCALE GENOMIC DNA]</scope>
    <source>
        <strain evidence="2 3">451A</strain>
    </source>
</reference>
<dbReference type="SUPFAM" id="SSF56672">
    <property type="entry name" value="DNA/RNA polymerases"/>
    <property type="match status" value="1"/>
</dbReference>
<dbReference type="EMBL" id="BAAFJT010000002">
    <property type="protein sequence ID" value="GAB0183568.1"/>
    <property type="molecule type" value="Genomic_DNA"/>
</dbReference>
<feature type="domain" description="Reverse transcriptase" evidence="1">
    <location>
        <begin position="37"/>
        <end position="227"/>
    </location>
</feature>
<dbReference type="InterPro" id="IPR043502">
    <property type="entry name" value="DNA/RNA_pol_sf"/>
</dbReference>
<accession>A0ABC9WDS3</accession>
<dbReference type="Pfam" id="PF00078">
    <property type="entry name" value="RVT_1"/>
    <property type="match status" value="1"/>
</dbReference>